<accession>A0A2U2XHE4</accession>
<dbReference type="AlphaFoldDB" id="A0A2U2XHE4"/>
<name>A0A2U2XHE4_9FLAO</name>
<evidence type="ECO:0000313" key="2">
    <source>
        <dbReference type="EMBL" id="PWH87216.1"/>
    </source>
</evidence>
<dbReference type="Proteomes" id="UP000245370">
    <property type="component" value="Unassembled WGS sequence"/>
</dbReference>
<dbReference type="RefSeq" id="WP_109358295.1">
    <property type="nucleotide sequence ID" value="NZ_QFRJ01000001.1"/>
</dbReference>
<keyword evidence="1" id="KW-0732">Signal</keyword>
<dbReference type="OrthoDB" id="817809at2"/>
<proteinExistence type="predicted"/>
<organism evidence="2 3">
    <name type="scientific">Brumimicrobium oceani</name>
    <dbReference type="NCBI Taxonomy" id="2100725"/>
    <lineage>
        <taxon>Bacteria</taxon>
        <taxon>Pseudomonadati</taxon>
        <taxon>Bacteroidota</taxon>
        <taxon>Flavobacteriia</taxon>
        <taxon>Flavobacteriales</taxon>
        <taxon>Crocinitomicaceae</taxon>
        <taxon>Brumimicrobium</taxon>
    </lineage>
</organism>
<keyword evidence="3" id="KW-1185">Reference proteome</keyword>
<feature type="chain" id="PRO_5015408471" evidence="1">
    <location>
        <begin position="22"/>
        <end position="348"/>
    </location>
</feature>
<comment type="caution">
    <text evidence="2">The sequence shown here is derived from an EMBL/GenBank/DDBJ whole genome shotgun (WGS) entry which is preliminary data.</text>
</comment>
<evidence type="ECO:0000256" key="1">
    <source>
        <dbReference type="SAM" id="SignalP"/>
    </source>
</evidence>
<evidence type="ECO:0000313" key="3">
    <source>
        <dbReference type="Proteomes" id="UP000245370"/>
    </source>
</evidence>
<dbReference type="EMBL" id="QFRJ01000001">
    <property type="protein sequence ID" value="PWH87216.1"/>
    <property type="molecule type" value="Genomic_DNA"/>
</dbReference>
<protein>
    <submittedName>
        <fullName evidence="2">Uncharacterized protein</fullName>
    </submittedName>
</protein>
<reference evidence="2 3" key="1">
    <citation type="submission" date="2018-05" db="EMBL/GenBank/DDBJ databases">
        <title>Brumimicrobium oceani sp. nov., isolated from coastal sediment.</title>
        <authorList>
            <person name="Kou Y."/>
        </authorList>
    </citation>
    <scope>NUCLEOTIDE SEQUENCE [LARGE SCALE GENOMIC DNA]</scope>
    <source>
        <strain evidence="2 3">C305</strain>
    </source>
</reference>
<reference evidence="2 3" key="2">
    <citation type="submission" date="2018-05" db="EMBL/GenBank/DDBJ databases">
        <authorList>
            <person name="Lanie J.A."/>
            <person name="Ng W.-L."/>
            <person name="Kazmierczak K.M."/>
            <person name="Andrzejewski T.M."/>
            <person name="Davidsen T.M."/>
            <person name="Wayne K.J."/>
            <person name="Tettelin H."/>
            <person name="Glass J.I."/>
            <person name="Rusch D."/>
            <person name="Podicherti R."/>
            <person name="Tsui H.-C.T."/>
            <person name="Winkler M.E."/>
        </authorList>
    </citation>
    <scope>NUCLEOTIDE SEQUENCE [LARGE SCALE GENOMIC DNA]</scope>
    <source>
        <strain evidence="2 3">C305</strain>
    </source>
</reference>
<sequence length="348" mass="38462">MKTMNTILSLLIILLFSTLNAQELGDFKPKDNTYKAKLLNKGSKKLYIASFTINFETYKEAIDKKKAGGFRNTIKNAAKAKAAIGLGSLDKEALQSKADQLYIEFVEEMKGKGYEIISAEEAGKTEVYQGYKSMTGPTIFETDMTGILSVVPTGYSFYYKDRTAFTNQFGGVSKVPQNLSKELNDALIADISLNYIFSETGADWNVGNQAKVKLFVNYRLANQFTVSDENTGTTLTSFVDKSQQSVGLSSFVQFTKGKLKIGGSAESQYTGIMKSDLEINDVLPKEKVVAYSSQTIATATSINPIVTIRGSNYSEKTKWLEPDGVKYAKGMYLAGSKFINYHLNEVFE</sequence>
<feature type="signal peptide" evidence="1">
    <location>
        <begin position="1"/>
        <end position="21"/>
    </location>
</feature>
<gene>
    <name evidence="2" type="ORF">DIT68_02835</name>
</gene>